<dbReference type="RefSeq" id="WP_089024391.1">
    <property type="nucleotide sequence ID" value="NZ_NIQC01000034.1"/>
</dbReference>
<gene>
    <name evidence="1" type="ORF">CDO51_11555</name>
</gene>
<accession>A0A226BXN7</accession>
<dbReference type="EMBL" id="NIQC01000034">
    <property type="protein sequence ID" value="OWZ82910.1"/>
    <property type="molecule type" value="Genomic_DNA"/>
</dbReference>
<dbReference type="OrthoDB" id="1756121at2"/>
<evidence type="ECO:0000313" key="2">
    <source>
        <dbReference type="Proteomes" id="UP000214588"/>
    </source>
</evidence>
<proteinExistence type="predicted"/>
<keyword evidence="2" id="KW-1185">Reference proteome</keyword>
<sequence>MVWVRSQDKRSLMNVQEFRVEGKRILGIAGYGSISEWVIVLGIYKTPKQSREVLDVIQIKIADKKQKIINMPEYK</sequence>
<reference evidence="1 2" key="1">
    <citation type="submission" date="2017-06" db="EMBL/GenBank/DDBJ databases">
        <title>Draft Genome Sequence of Natranaerobius trueperi halophilic, alkalithermophilic bacteria from soda lakes.</title>
        <authorList>
            <person name="Zhao B."/>
        </authorList>
    </citation>
    <scope>NUCLEOTIDE SEQUENCE [LARGE SCALE GENOMIC DNA]</scope>
    <source>
        <strain evidence="1 2">DSM 18760</strain>
    </source>
</reference>
<organism evidence="1 2">
    <name type="scientific">Natranaerobius trueperi</name>
    <dbReference type="NCBI Taxonomy" id="759412"/>
    <lineage>
        <taxon>Bacteria</taxon>
        <taxon>Bacillati</taxon>
        <taxon>Bacillota</taxon>
        <taxon>Clostridia</taxon>
        <taxon>Natranaerobiales</taxon>
        <taxon>Natranaerobiaceae</taxon>
        <taxon>Natranaerobius</taxon>
    </lineage>
</organism>
<name>A0A226BXN7_9FIRM</name>
<dbReference type="Proteomes" id="UP000214588">
    <property type="component" value="Unassembled WGS sequence"/>
</dbReference>
<comment type="caution">
    <text evidence="1">The sequence shown here is derived from an EMBL/GenBank/DDBJ whole genome shotgun (WGS) entry which is preliminary data.</text>
</comment>
<evidence type="ECO:0000313" key="1">
    <source>
        <dbReference type="EMBL" id="OWZ82910.1"/>
    </source>
</evidence>
<protein>
    <submittedName>
        <fullName evidence="1">Uncharacterized protein</fullName>
    </submittedName>
</protein>
<dbReference type="AlphaFoldDB" id="A0A226BXN7"/>